<protein>
    <recommendedName>
        <fullName evidence="4">Alkaline proteinase inhibitor/ Outer membrane lipoprotein Omp19 domain-containing protein</fullName>
    </recommendedName>
</protein>
<feature type="chain" id="PRO_5035306536" description="Alkaline proteinase inhibitor/ Outer membrane lipoprotein Omp19 domain-containing protein" evidence="1">
    <location>
        <begin position="25"/>
        <end position="241"/>
    </location>
</feature>
<reference evidence="2" key="1">
    <citation type="submission" date="2021-03" db="EMBL/GenBank/DDBJ databases">
        <title>Genome sequencing and assembly of Tianweitania sediminis.</title>
        <authorList>
            <person name="Chhetri G."/>
        </authorList>
    </citation>
    <scope>NUCLEOTIDE SEQUENCE</scope>
    <source>
        <strain evidence="2">Z8</strain>
    </source>
</reference>
<keyword evidence="3" id="KW-1185">Reference proteome</keyword>
<dbReference type="Proteomes" id="UP000666240">
    <property type="component" value="Unassembled WGS sequence"/>
</dbReference>
<dbReference type="InterPro" id="IPR016085">
    <property type="entry name" value="Protease_inh_B-barrel_dom"/>
</dbReference>
<gene>
    <name evidence="2" type="ORF">J5Y06_20575</name>
</gene>
<evidence type="ECO:0000313" key="2">
    <source>
        <dbReference type="EMBL" id="MBP0441050.1"/>
    </source>
</evidence>
<sequence length="241" mass="25188">MSRSWVLAASLAGATLMFGHPAAAQTEADFVAAFAGDWQTLDPAYSDGGACRISLEPSKTADRYALTADHCGGTFSTLQGWGIVDNQLGLIGADNAILARLGGNQTRMSGDVTGGGNVVFERLPANAQTAANGPALAADCLYYGYTASCSLPADRERPTPAGAEQAAKASVLVRLNARSEARPDAPIVATIPANTCVVIEECTTASDGNWCRAKVSTYTAWIRQQAVRSNRWPVLTYAPGC</sequence>
<dbReference type="GO" id="GO:0004866">
    <property type="term" value="F:endopeptidase inhibitor activity"/>
    <property type="evidence" value="ECO:0007669"/>
    <property type="project" value="InterPro"/>
</dbReference>
<accession>A0A8J7R344</accession>
<evidence type="ECO:0000313" key="3">
    <source>
        <dbReference type="Proteomes" id="UP000666240"/>
    </source>
</evidence>
<proteinExistence type="predicted"/>
<keyword evidence="1" id="KW-0732">Signal</keyword>
<organism evidence="2 3">
    <name type="scientific">Tianweitania sediminis</name>
    <dbReference type="NCBI Taxonomy" id="1502156"/>
    <lineage>
        <taxon>Bacteria</taxon>
        <taxon>Pseudomonadati</taxon>
        <taxon>Pseudomonadota</taxon>
        <taxon>Alphaproteobacteria</taxon>
        <taxon>Hyphomicrobiales</taxon>
        <taxon>Phyllobacteriaceae</taxon>
        <taxon>Tianweitania</taxon>
    </lineage>
</organism>
<dbReference type="SUPFAM" id="SSF50882">
    <property type="entry name" value="beta-Barrel protease inhibitors"/>
    <property type="match status" value="1"/>
</dbReference>
<dbReference type="EMBL" id="JAGIYY010000010">
    <property type="protein sequence ID" value="MBP0441050.1"/>
    <property type="molecule type" value="Genomic_DNA"/>
</dbReference>
<evidence type="ECO:0008006" key="4">
    <source>
        <dbReference type="Google" id="ProtNLM"/>
    </source>
</evidence>
<dbReference type="AlphaFoldDB" id="A0A8J7R344"/>
<feature type="signal peptide" evidence="1">
    <location>
        <begin position="1"/>
        <end position="24"/>
    </location>
</feature>
<comment type="caution">
    <text evidence="2">The sequence shown here is derived from an EMBL/GenBank/DDBJ whole genome shotgun (WGS) entry which is preliminary data.</text>
</comment>
<evidence type="ECO:0000256" key="1">
    <source>
        <dbReference type="SAM" id="SignalP"/>
    </source>
</evidence>
<dbReference type="RefSeq" id="WP_209337068.1">
    <property type="nucleotide sequence ID" value="NZ_JAGIYY010000010.1"/>
</dbReference>
<dbReference type="Gene3D" id="2.30.30.40">
    <property type="entry name" value="SH3 Domains"/>
    <property type="match status" value="1"/>
</dbReference>
<name>A0A8J7R344_9HYPH</name>